<keyword evidence="3" id="KW-1185">Reference proteome</keyword>
<protein>
    <submittedName>
        <fullName evidence="4">Ion_trans domain-containing protein</fullName>
    </submittedName>
</protein>
<feature type="transmembrane region" description="Helical" evidence="2">
    <location>
        <begin position="392"/>
        <end position="414"/>
    </location>
</feature>
<keyword evidence="2" id="KW-0472">Membrane</keyword>
<proteinExistence type="predicted"/>
<feature type="transmembrane region" description="Helical" evidence="2">
    <location>
        <begin position="294"/>
        <end position="317"/>
    </location>
</feature>
<feature type="region of interest" description="Disordered" evidence="1">
    <location>
        <begin position="21"/>
        <end position="42"/>
    </location>
</feature>
<evidence type="ECO:0000313" key="4">
    <source>
        <dbReference type="WBParaSite" id="maker-unitig_31241-snap-gene-0.2-mRNA-1"/>
    </source>
</evidence>
<evidence type="ECO:0000313" key="3">
    <source>
        <dbReference type="Proteomes" id="UP000095280"/>
    </source>
</evidence>
<keyword evidence="2" id="KW-0812">Transmembrane</keyword>
<keyword evidence="2" id="KW-1133">Transmembrane helix</keyword>
<evidence type="ECO:0000256" key="1">
    <source>
        <dbReference type="SAM" id="MobiDB-lite"/>
    </source>
</evidence>
<evidence type="ECO:0000256" key="2">
    <source>
        <dbReference type="SAM" id="Phobius"/>
    </source>
</evidence>
<organism evidence="3 4">
    <name type="scientific">Macrostomum lignano</name>
    <dbReference type="NCBI Taxonomy" id="282301"/>
    <lineage>
        <taxon>Eukaryota</taxon>
        <taxon>Metazoa</taxon>
        <taxon>Spiralia</taxon>
        <taxon>Lophotrochozoa</taxon>
        <taxon>Platyhelminthes</taxon>
        <taxon>Rhabditophora</taxon>
        <taxon>Macrostomorpha</taxon>
        <taxon>Macrostomida</taxon>
        <taxon>Macrostomidae</taxon>
        <taxon>Macrostomum</taxon>
    </lineage>
</organism>
<feature type="transmembrane region" description="Helical" evidence="2">
    <location>
        <begin position="243"/>
        <end position="264"/>
    </location>
</feature>
<sequence>PGVAAATNYSNSLCRAKNLTVSRESGRPPRPGTSAEEVAAGGRRAAAGSPVRLLPACLGIMLTLRLRQADLLQQSDESQAAALLGSSSRRRGSAVDVELPFELAEAKQVFCTAPPAALQGRHHGGAQRPGVQLISAVGFTAVTAAGRGPLFCPDVIRGDSDGSDGRRSCWLCPAPQDYVDLLLASPRTFCCHLCRDSHGDRRLEGRVAAPARFESSRASGRNVATGCGDVCQMAALRRWRTEILTAQMMFLKLLLLFCGLSYSVKSCRTFDPLGYFERLGLYISITKTTIMMDVIPFLIVNAVFLASFGILIVCLLFPSGHTYVQGNNYENPTRSEMLSTGSYITEAVPAPLCSPISASLAWTGCARPASAIRPILVRSQKRNCPHPLGNKIYTRAVLFVYLLIISIVLINVLIAKLSLTVGQRRRTSSRHLEKFPRPSCWP</sequence>
<dbReference type="AlphaFoldDB" id="A0A1I8FE46"/>
<reference evidence="4" key="1">
    <citation type="submission" date="2016-11" db="UniProtKB">
        <authorList>
            <consortium name="WormBaseParasite"/>
        </authorList>
    </citation>
    <scope>IDENTIFICATION</scope>
</reference>
<accession>A0A1I8FE46</accession>
<name>A0A1I8FE46_9PLAT</name>
<dbReference type="Proteomes" id="UP000095280">
    <property type="component" value="Unplaced"/>
</dbReference>
<dbReference type="WBParaSite" id="maker-unitig_31241-snap-gene-0.2-mRNA-1">
    <property type="protein sequence ID" value="maker-unitig_31241-snap-gene-0.2-mRNA-1"/>
    <property type="gene ID" value="maker-unitig_31241-snap-gene-0.2"/>
</dbReference>